<dbReference type="InterPro" id="IPR035979">
    <property type="entry name" value="RBD_domain_sf"/>
</dbReference>
<dbReference type="InterPro" id="IPR034353">
    <property type="entry name" value="ABT1/ESF2_RRM"/>
</dbReference>
<evidence type="ECO:0000256" key="5">
    <source>
        <dbReference type="ARBA" id="ARBA00023242"/>
    </source>
</evidence>
<dbReference type="GO" id="GO:0000480">
    <property type="term" value="P:endonucleolytic cleavage in 5'-ETS of tricistronic rRNA transcript (SSU-rRNA, 5.8S rRNA, LSU-rRNA)"/>
    <property type="evidence" value="ECO:0007669"/>
    <property type="project" value="TreeGrafter"/>
</dbReference>
<accession>A0AAJ7E145</accession>
<keyword evidence="6" id="KW-1185">Reference proteome</keyword>
<comment type="subcellular location">
    <subcellularLocation>
        <location evidence="1">Nucleus</location>
        <location evidence="1">Nucleolus</location>
    </subcellularLocation>
</comment>
<evidence type="ECO:0000313" key="6">
    <source>
        <dbReference type="Proteomes" id="UP000695007"/>
    </source>
</evidence>
<evidence type="ECO:0000256" key="4">
    <source>
        <dbReference type="ARBA" id="ARBA00022884"/>
    </source>
</evidence>
<proteinExistence type="inferred from homology"/>
<keyword evidence="4" id="KW-0694">RNA-binding</keyword>
<gene>
    <name evidence="7" type="primary">LOC105366911</name>
</gene>
<dbReference type="PANTHER" id="PTHR12311:SF7">
    <property type="entry name" value="ACTIVATOR OF BASAL TRANSCRIPTION 1"/>
    <property type="match status" value="1"/>
</dbReference>
<evidence type="ECO:0000313" key="7">
    <source>
        <dbReference type="RefSeq" id="XP_011503818.1"/>
    </source>
</evidence>
<dbReference type="KEGG" id="csol:105366911"/>
<evidence type="ECO:0000256" key="1">
    <source>
        <dbReference type="ARBA" id="ARBA00004604"/>
    </source>
</evidence>
<dbReference type="GO" id="GO:0005730">
    <property type="term" value="C:nucleolus"/>
    <property type="evidence" value="ECO:0007669"/>
    <property type="project" value="UniProtKB-SubCell"/>
</dbReference>
<dbReference type="AlphaFoldDB" id="A0AAJ7E145"/>
<dbReference type="RefSeq" id="XP_011503818.1">
    <property type="nucleotide sequence ID" value="XM_011505516.1"/>
</dbReference>
<dbReference type="PANTHER" id="PTHR12311">
    <property type="entry name" value="ACTIVATOR OF BASAL TRANSCRIPTION 1"/>
    <property type="match status" value="1"/>
</dbReference>
<keyword evidence="5" id="KW-0539">Nucleus</keyword>
<reference evidence="7" key="1">
    <citation type="submission" date="2025-08" db="UniProtKB">
        <authorList>
            <consortium name="RefSeq"/>
        </authorList>
    </citation>
    <scope>IDENTIFICATION</scope>
</reference>
<dbReference type="Proteomes" id="UP000695007">
    <property type="component" value="Unplaced"/>
</dbReference>
<dbReference type="GO" id="GO:0000447">
    <property type="term" value="P:endonucleolytic cleavage in ITS1 to separate SSU-rRNA from 5.8S rRNA and LSU-rRNA from tricistronic rRNA transcript (SSU-rRNA, 5.8S rRNA, LSU-rRNA)"/>
    <property type="evidence" value="ECO:0007669"/>
    <property type="project" value="TreeGrafter"/>
</dbReference>
<dbReference type="InterPro" id="IPR039119">
    <property type="entry name" value="ABT1/Esf2"/>
</dbReference>
<sequence>MSNQRSEFHLSNKNKKFFDLIKANSKDNKINKVSNLNDKINNKFDIKKPLMKKRGIIYLATIPKYMNVIKIREIFSAYGEIGRVYLQLANKLEGKNAKKKLKTPVKHFTEGWVEFEKKKVAKFVASTLNNCQISCQKKSKFYDVIWNIKYLPRFKWTHLSERLAYERAIYKQILRTEISQAKKEVNFFSFNIDRSKKLKIGSELGKSSNFALPQIYQKETDIKIKENEKKLKYKDREDFLKALFG</sequence>
<evidence type="ECO:0000256" key="3">
    <source>
        <dbReference type="ARBA" id="ARBA00020737"/>
    </source>
</evidence>
<dbReference type="InterPro" id="IPR012677">
    <property type="entry name" value="Nucleotide-bd_a/b_plait_sf"/>
</dbReference>
<protein>
    <recommendedName>
        <fullName evidence="3">Activator of basal transcription 1</fullName>
    </recommendedName>
</protein>
<dbReference type="CDD" id="cd12263">
    <property type="entry name" value="RRM_ABT1_like"/>
    <property type="match status" value="1"/>
</dbReference>
<dbReference type="GO" id="GO:0003723">
    <property type="term" value="F:RNA binding"/>
    <property type="evidence" value="ECO:0007669"/>
    <property type="project" value="UniProtKB-KW"/>
</dbReference>
<dbReference type="Gene3D" id="3.30.70.330">
    <property type="match status" value="1"/>
</dbReference>
<comment type="similarity">
    <text evidence="2">Belongs to the ESF2/ABP1 family.</text>
</comment>
<evidence type="ECO:0000256" key="2">
    <source>
        <dbReference type="ARBA" id="ARBA00005819"/>
    </source>
</evidence>
<organism evidence="6 7">
    <name type="scientific">Ceratosolen solmsi marchali</name>
    <dbReference type="NCBI Taxonomy" id="326594"/>
    <lineage>
        <taxon>Eukaryota</taxon>
        <taxon>Metazoa</taxon>
        <taxon>Ecdysozoa</taxon>
        <taxon>Arthropoda</taxon>
        <taxon>Hexapoda</taxon>
        <taxon>Insecta</taxon>
        <taxon>Pterygota</taxon>
        <taxon>Neoptera</taxon>
        <taxon>Endopterygota</taxon>
        <taxon>Hymenoptera</taxon>
        <taxon>Apocrita</taxon>
        <taxon>Proctotrupomorpha</taxon>
        <taxon>Chalcidoidea</taxon>
        <taxon>Agaonidae</taxon>
        <taxon>Agaoninae</taxon>
        <taxon>Ceratosolen</taxon>
    </lineage>
</organism>
<dbReference type="SUPFAM" id="SSF54928">
    <property type="entry name" value="RNA-binding domain, RBD"/>
    <property type="match status" value="1"/>
</dbReference>
<dbReference type="GO" id="GO:0034462">
    <property type="term" value="P:small-subunit processome assembly"/>
    <property type="evidence" value="ECO:0007669"/>
    <property type="project" value="TreeGrafter"/>
</dbReference>
<name>A0AAJ7E145_9HYME</name>
<dbReference type="GO" id="GO:0000472">
    <property type="term" value="P:endonucleolytic cleavage to generate mature 5'-end of SSU-rRNA from (SSU-rRNA, 5.8S rRNA, LSU-rRNA)"/>
    <property type="evidence" value="ECO:0007669"/>
    <property type="project" value="TreeGrafter"/>
</dbReference>
<dbReference type="GeneID" id="105366911"/>